<gene>
    <name evidence="6" type="ORF">S12H4_21414</name>
</gene>
<name>X1T6D8_9ZZZZ</name>
<dbReference type="PANTHER" id="PTHR43311:SF2">
    <property type="entry name" value="GLUTAMATE--TRNA LIGASE, MITOCHONDRIAL-RELATED"/>
    <property type="match status" value="1"/>
</dbReference>
<evidence type="ECO:0000256" key="3">
    <source>
        <dbReference type="ARBA" id="ARBA00022840"/>
    </source>
</evidence>
<proteinExistence type="predicted"/>
<accession>X1T6D8</accession>
<feature type="domain" description="Glutamyl/glutaminyl-tRNA synthetase class Ib catalytic" evidence="5">
    <location>
        <begin position="3"/>
        <end position="226"/>
    </location>
</feature>
<dbReference type="InterPro" id="IPR049940">
    <property type="entry name" value="GluQ/Sye"/>
</dbReference>
<dbReference type="InterPro" id="IPR020058">
    <property type="entry name" value="Glu/Gln-tRNA-synth_Ib_cat-dom"/>
</dbReference>
<dbReference type="SUPFAM" id="SSF52374">
    <property type="entry name" value="Nucleotidylyl transferase"/>
    <property type="match status" value="1"/>
</dbReference>
<feature type="non-terminal residue" evidence="6">
    <location>
        <position position="226"/>
    </location>
</feature>
<keyword evidence="1" id="KW-0436">Ligase</keyword>
<dbReference type="EMBL" id="BARW01011009">
    <property type="protein sequence ID" value="GAI83120.1"/>
    <property type="molecule type" value="Genomic_DNA"/>
</dbReference>
<dbReference type="Gene3D" id="3.40.50.620">
    <property type="entry name" value="HUPs"/>
    <property type="match status" value="1"/>
</dbReference>
<protein>
    <recommendedName>
        <fullName evidence="5">Glutamyl/glutaminyl-tRNA synthetase class Ib catalytic domain-containing protein</fullName>
    </recommendedName>
</protein>
<evidence type="ECO:0000259" key="5">
    <source>
        <dbReference type="Pfam" id="PF00749"/>
    </source>
</evidence>
<dbReference type="InterPro" id="IPR014729">
    <property type="entry name" value="Rossmann-like_a/b/a_fold"/>
</dbReference>
<dbReference type="GO" id="GO:0004818">
    <property type="term" value="F:glutamate-tRNA ligase activity"/>
    <property type="evidence" value="ECO:0007669"/>
    <property type="project" value="TreeGrafter"/>
</dbReference>
<evidence type="ECO:0000256" key="4">
    <source>
        <dbReference type="ARBA" id="ARBA00023146"/>
    </source>
</evidence>
<dbReference type="AlphaFoldDB" id="X1T6D8"/>
<dbReference type="InterPro" id="IPR000924">
    <property type="entry name" value="Glu/Gln-tRNA-synth"/>
</dbReference>
<sequence length="226" mass="26113">MSVRVRFAPSPTGYLHLGGARTALFNWLFAKRKGGTFILRIEDTDKVRSTDEAVSQIIHGLQWLGMDWNEGPRITLKPGGRPIEEIIRRPEPSQIVTEEVGRYGPYFQMKRLKLYREYAEKLVQSGKAYRCYCLPEELEEMRKKASQEKRPPKYDGRCRNLTAEDEKIYKEKGKKPVVRFKTPQEGVTEFEDIVRGKVSFQNNLLDDFVMLKSSGSPIYNFAVVVD</sequence>
<organism evidence="6">
    <name type="scientific">marine sediment metagenome</name>
    <dbReference type="NCBI Taxonomy" id="412755"/>
    <lineage>
        <taxon>unclassified sequences</taxon>
        <taxon>metagenomes</taxon>
        <taxon>ecological metagenomes</taxon>
    </lineage>
</organism>
<dbReference type="InterPro" id="IPR001412">
    <property type="entry name" value="aa-tRNA-synth_I_CS"/>
</dbReference>
<keyword evidence="3" id="KW-0067">ATP-binding</keyword>
<keyword evidence="4" id="KW-0030">Aminoacyl-tRNA synthetase</keyword>
<evidence type="ECO:0000313" key="6">
    <source>
        <dbReference type="EMBL" id="GAI83120.1"/>
    </source>
</evidence>
<evidence type="ECO:0000256" key="1">
    <source>
        <dbReference type="ARBA" id="ARBA00022598"/>
    </source>
</evidence>
<dbReference type="PRINTS" id="PR00987">
    <property type="entry name" value="TRNASYNTHGLU"/>
</dbReference>
<keyword evidence="2" id="KW-0547">Nucleotide-binding</keyword>
<evidence type="ECO:0000256" key="2">
    <source>
        <dbReference type="ARBA" id="ARBA00022741"/>
    </source>
</evidence>
<dbReference type="PROSITE" id="PS00178">
    <property type="entry name" value="AA_TRNA_LIGASE_I"/>
    <property type="match status" value="1"/>
</dbReference>
<dbReference type="PANTHER" id="PTHR43311">
    <property type="entry name" value="GLUTAMATE--TRNA LIGASE"/>
    <property type="match status" value="1"/>
</dbReference>
<dbReference type="GO" id="GO:0005829">
    <property type="term" value="C:cytosol"/>
    <property type="evidence" value="ECO:0007669"/>
    <property type="project" value="TreeGrafter"/>
</dbReference>
<dbReference type="Pfam" id="PF00749">
    <property type="entry name" value="tRNA-synt_1c"/>
    <property type="match status" value="1"/>
</dbReference>
<comment type="caution">
    <text evidence="6">The sequence shown here is derived from an EMBL/GenBank/DDBJ whole genome shotgun (WGS) entry which is preliminary data.</text>
</comment>
<dbReference type="GO" id="GO:0005524">
    <property type="term" value="F:ATP binding"/>
    <property type="evidence" value="ECO:0007669"/>
    <property type="project" value="UniProtKB-KW"/>
</dbReference>
<reference evidence="6" key="1">
    <citation type="journal article" date="2014" name="Front. Microbiol.">
        <title>High frequency of phylogenetically diverse reductive dehalogenase-homologous genes in deep subseafloor sedimentary metagenomes.</title>
        <authorList>
            <person name="Kawai M."/>
            <person name="Futagami T."/>
            <person name="Toyoda A."/>
            <person name="Takaki Y."/>
            <person name="Nishi S."/>
            <person name="Hori S."/>
            <person name="Arai W."/>
            <person name="Tsubouchi T."/>
            <person name="Morono Y."/>
            <person name="Uchiyama I."/>
            <person name="Ito T."/>
            <person name="Fujiyama A."/>
            <person name="Inagaki F."/>
            <person name="Takami H."/>
        </authorList>
    </citation>
    <scope>NUCLEOTIDE SEQUENCE</scope>
    <source>
        <strain evidence="6">Expedition CK06-06</strain>
    </source>
</reference>
<dbReference type="GO" id="GO:0006424">
    <property type="term" value="P:glutamyl-tRNA aminoacylation"/>
    <property type="evidence" value="ECO:0007669"/>
    <property type="project" value="TreeGrafter"/>
</dbReference>